<dbReference type="OrthoDB" id="406187at2759"/>
<keyword evidence="1" id="KW-0732">Signal</keyword>
<protein>
    <submittedName>
        <fullName evidence="2">Sema5b protein</fullName>
    </submittedName>
</protein>
<dbReference type="EMBL" id="CAJNIZ010028413">
    <property type="protein sequence ID" value="CAE7507570.1"/>
    <property type="molecule type" value="Genomic_DNA"/>
</dbReference>
<evidence type="ECO:0000313" key="3">
    <source>
        <dbReference type="Proteomes" id="UP000649617"/>
    </source>
</evidence>
<name>A0A812T2E4_SYMPI</name>
<evidence type="ECO:0000313" key="2">
    <source>
        <dbReference type="EMBL" id="CAE7507570.1"/>
    </source>
</evidence>
<sequence length="332" mass="35941">MFSAKLPLHWFCLCLPFASATLPALEIDDECQSGECALEAIQLKGEMAEHLDADEGCQDVRSGDCLVDVVWAKNEGIRGHPDWYPGLSPESSMADFQCQLYKANPAKCPKPCSAPCPGPVRQPSKAPEREAPTCEGKEQPDACLCVFDIDRTLTSKQGQQDVCPGSSPSAGIVDTAYGGGDLVLSALGAAGMAGTFCQKCYLGLCSHGDGSGANSRERKELLQKVLRSEAMDNFKMKPYNAAWSDMKLLSPFVVAQPDGRKQDAVFQILEWYAVQEVCIPKGNTYFFDDKDVNIRPFRGTGLNARQISCNSRDPKLGWGEVGDLTALLLEGG</sequence>
<feature type="chain" id="PRO_5032844151" evidence="1">
    <location>
        <begin position="21"/>
        <end position="332"/>
    </location>
</feature>
<feature type="signal peptide" evidence="1">
    <location>
        <begin position="1"/>
        <end position="20"/>
    </location>
</feature>
<proteinExistence type="predicted"/>
<reference evidence="2" key="1">
    <citation type="submission" date="2021-02" db="EMBL/GenBank/DDBJ databases">
        <authorList>
            <person name="Dougan E. K."/>
            <person name="Rhodes N."/>
            <person name="Thang M."/>
            <person name="Chan C."/>
        </authorList>
    </citation>
    <scope>NUCLEOTIDE SEQUENCE</scope>
</reference>
<gene>
    <name evidence="2" type="primary">Sema5b</name>
    <name evidence="2" type="ORF">SPIL2461_LOCUS13168</name>
</gene>
<organism evidence="2 3">
    <name type="scientific">Symbiodinium pilosum</name>
    <name type="common">Dinoflagellate</name>
    <dbReference type="NCBI Taxonomy" id="2952"/>
    <lineage>
        <taxon>Eukaryota</taxon>
        <taxon>Sar</taxon>
        <taxon>Alveolata</taxon>
        <taxon>Dinophyceae</taxon>
        <taxon>Suessiales</taxon>
        <taxon>Symbiodiniaceae</taxon>
        <taxon>Symbiodinium</taxon>
    </lineage>
</organism>
<comment type="caution">
    <text evidence="2">The sequence shown here is derived from an EMBL/GenBank/DDBJ whole genome shotgun (WGS) entry which is preliminary data.</text>
</comment>
<evidence type="ECO:0000256" key="1">
    <source>
        <dbReference type="SAM" id="SignalP"/>
    </source>
</evidence>
<keyword evidence="3" id="KW-1185">Reference proteome</keyword>
<dbReference type="Proteomes" id="UP000649617">
    <property type="component" value="Unassembled WGS sequence"/>
</dbReference>
<dbReference type="AlphaFoldDB" id="A0A812T2E4"/>
<accession>A0A812T2E4</accession>